<comment type="catalytic activity">
    <reaction evidence="6">
        <text>Endonucleolytic cleavage at apurinic or apyrimidinic sites to products with a 5'-phosphate.</text>
        <dbReference type="EC" id="3.1.21.7"/>
    </reaction>
</comment>
<evidence type="ECO:0000256" key="4">
    <source>
        <dbReference type="ARBA" id="ARBA00022759"/>
    </source>
</evidence>
<sequence>MDFAVLHDWDLDPRQAVALQRELAQQVRLMPTVAESPATVAGVDVSYEKHGDHFFAAVVVLDFATLNVVDQAWADGWVDFPYIPGLLSFRELPVLLAAFHRLKTVPDVVLVDGQGIAHPRRIGLASHLGLWLNLPTVGCAKSRLCGVHDEPGVMRGEAAPLLLADEVVGMVLRTRERVKPLYVSPGHLTDVASATRLTLACTRRYRMPEPTRLAHHLTNQLRRAALSS</sequence>
<gene>
    <name evidence="6" type="primary">nfi</name>
    <name evidence="7" type="ORF">FL622_15505</name>
</gene>
<comment type="subcellular location">
    <subcellularLocation>
        <location evidence="1 6">Cytoplasm</location>
    </subcellularLocation>
</comment>
<comment type="similarity">
    <text evidence="6">Belongs to the endonuclease V family.</text>
</comment>
<dbReference type="NCBIfam" id="NF008629">
    <property type="entry name" value="PRK11617.1"/>
    <property type="match status" value="1"/>
</dbReference>
<feature type="site" description="Interaction with target DNA" evidence="6">
    <location>
        <position position="82"/>
    </location>
</feature>
<feature type="binding site" evidence="6">
    <location>
        <position position="44"/>
    </location>
    <ligand>
        <name>Mg(2+)</name>
        <dbReference type="ChEBI" id="CHEBI:18420"/>
    </ligand>
</feature>
<keyword evidence="8" id="KW-1185">Reference proteome</keyword>
<dbReference type="GO" id="GO:0006281">
    <property type="term" value="P:DNA repair"/>
    <property type="evidence" value="ECO:0007669"/>
    <property type="project" value="UniProtKB-UniRule"/>
</dbReference>
<keyword evidence="5 6" id="KW-0378">Hydrolase</keyword>
<comment type="function">
    <text evidence="6">DNA repair enzyme involved in the repair of deaminated bases. Selectively cleaves double-stranded DNA at the second phosphodiester bond 3' to a deoxyinosine leaving behind the intact lesion on the nicked DNA.</text>
</comment>
<keyword evidence="3 6" id="KW-0540">Nuclease</keyword>
<evidence type="ECO:0000256" key="3">
    <source>
        <dbReference type="ARBA" id="ARBA00022722"/>
    </source>
</evidence>
<dbReference type="RefSeq" id="WP_092054678.1">
    <property type="nucleotide sequence ID" value="NZ_FOJJ01000007.1"/>
</dbReference>
<proteinExistence type="inferred from homology"/>
<evidence type="ECO:0000313" key="7">
    <source>
        <dbReference type="EMBL" id="TRO78698.1"/>
    </source>
</evidence>
<comment type="cofactor">
    <cofactor evidence="6">
        <name>Mg(2+)</name>
        <dbReference type="ChEBI" id="CHEBI:18420"/>
    </cofactor>
</comment>
<dbReference type="GO" id="GO:0003727">
    <property type="term" value="F:single-stranded RNA binding"/>
    <property type="evidence" value="ECO:0007669"/>
    <property type="project" value="TreeGrafter"/>
</dbReference>
<dbReference type="PANTHER" id="PTHR28511">
    <property type="entry name" value="ENDONUCLEASE V"/>
    <property type="match status" value="1"/>
</dbReference>
<dbReference type="GO" id="GO:0016891">
    <property type="term" value="F:RNA endonuclease activity producing 5'-phosphomonoesters, hydrolytic mechanism"/>
    <property type="evidence" value="ECO:0007669"/>
    <property type="project" value="TreeGrafter"/>
</dbReference>
<dbReference type="Pfam" id="PF04493">
    <property type="entry name" value="Endonuclease_5"/>
    <property type="match status" value="1"/>
</dbReference>
<keyword evidence="6" id="KW-0479">Metal-binding</keyword>
<evidence type="ECO:0000313" key="8">
    <source>
        <dbReference type="Proteomes" id="UP000317155"/>
    </source>
</evidence>
<protein>
    <recommendedName>
        <fullName evidence="6">Endonuclease V</fullName>
        <ecNumber evidence="6">3.1.21.7</ecNumber>
    </recommendedName>
    <alternativeName>
        <fullName evidence="6">Deoxyinosine 3'endonuclease</fullName>
    </alternativeName>
    <alternativeName>
        <fullName evidence="6">Deoxyribonuclease V</fullName>
        <shortName evidence="6">DNase V</shortName>
    </alternativeName>
</protein>
<dbReference type="GO" id="GO:0005737">
    <property type="term" value="C:cytoplasm"/>
    <property type="evidence" value="ECO:0007669"/>
    <property type="project" value="UniProtKB-SubCell"/>
</dbReference>
<dbReference type="CDD" id="cd06559">
    <property type="entry name" value="Endonuclease_V"/>
    <property type="match status" value="1"/>
</dbReference>
<dbReference type="GO" id="GO:0043737">
    <property type="term" value="F:deoxyribonuclease V activity"/>
    <property type="evidence" value="ECO:0007669"/>
    <property type="project" value="UniProtKB-UniRule"/>
</dbReference>
<evidence type="ECO:0000256" key="5">
    <source>
        <dbReference type="ARBA" id="ARBA00022801"/>
    </source>
</evidence>
<reference evidence="7 8" key="1">
    <citation type="submission" date="2019-07" db="EMBL/GenBank/DDBJ databases">
        <title>Insights of Desulfuromonas acetexigens electromicrobiology.</title>
        <authorList>
            <person name="Katuri K."/>
            <person name="Sapireddy V."/>
            <person name="Shaw D.R."/>
            <person name="Saikaly P."/>
        </authorList>
    </citation>
    <scope>NUCLEOTIDE SEQUENCE [LARGE SCALE GENOMIC DNA]</scope>
    <source>
        <strain evidence="7 8">2873</strain>
    </source>
</reference>
<dbReference type="OrthoDB" id="9790916at2"/>
<dbReference type="HAMAP" id="MF_00801">
    <property type="entry name" value="Endonuclease_5"/>
    <property type="match status" value="1"/>
</dbReference>
<accession>A0A550J610</accession>
<dbReference type="PANTHER" id="PTHR28511:SF1">
    <property type="entry name" value="ENDONUCLEASE V"/>
    <property type="match status" value="1"/>
</dbReference>
<dbReference type="AlphaFoldDB" id="A0A550J610"/>
<keyword evidence="2 6" id="KW-0963">Cytoplasm</keyword>
<organism evidence="7 8">
    <name type="scientific">Trichloromonas acetexigens</name>
    <dbReference type="NCBI Taxonomy" id="38815"/>
    <lineage>
        <taxon>Bacteria</taxon>
        <taxon>Pseudomonadati</taxon>
        <taxon>Thermodesulfobacteriota</taxon>
        <taxon>Desulfuromonadia</taxon>
        <taxon>Desulfuromonadales</taxon>
        <taxon>Trichloromonadaceae</taxon>
        <taxon>Trichloromonas</taxon>
    </lineage>
</organism>
<evidence type="ECO:0000256" key="6">
    <source>
        <dbReference type="HAMAP-Rule" id="MF_00801"/>
    </source>
</evidence>
<dbReference type="InterPro" id="IPR007581">
    <property type="entry name" value="Endonuclease-V"/>
</dbReference>
<keyword evidence="6" id="KW-0234">DNA repair</keyword>
<keyword evidence="6" id="KW-0460">Magnesium</keyword>
<evidence type="ECO:0000256" key="1">
    <source>
        <dbReference type="ARBA" id="ARBA00004496"/>
    </source>
</evidence>
<dbReference type="EMBL" id="VJVV01000015">
    <property type="protein sequence ID" value="TRO78698.1"/>
    <property type="molecule type" value="Genomic_DNA"/>
</dbReference>
<feature type="binding site" evidence="6">
    <location>
        <position position="112"/>
    </location>
    <ligand>
        <name>Mg(2+)</name>
        <dbReference type="ChEBI" id="CHEBI:18420"/>
    </ligand>
</feature>
<dbReference type="Proteomes" id="UP000317155">
    <property type="component" value="Unassembled WGS sequence"/>
</dbReference>
<keyword evidence="6" id="KW-0227">DNA damage</keyword>
<evidence type="ECO:0000256" key="2">
    <source>
        <dbReference type="ARBA" id="ARBA00022490"/>
    </source>
</evidence>
<name>A0A550J610_9BACT</name>
<dbReference type="GO" id="GO:0000287">
    <property type="term" value="F:magnesium ion binding"/>
    <property type="evidence" value="ECO:0007669"/>
    <property type="project" value="UniProtKB-UniRule"/>
</dbReference>
<dbReference type="EC" id="3.1.21.7" evidence="6"/>
<dbReference type="Gene3D" id="3.30.2170.10">
    <property type="entry name" value="archaeoglobus fulgidus dsm 4304 superfamily"/>
    <property type="match status" value="1"/>
</dbReference>
<comment type="caution">
    <text evidence="7">The sequence shown here is derived from an EMBL/GenBank/DDBJ whole genome shotgun (WGS) entry which is preliminary data.</text>
</comment>
<keyword evidence="4 6" id="KW-0255">Endonuclease</keyword>